<gene>
    <name evidence="2" type="ORF">S01H1_39424</name>
</gene>
<comment type="caution">
    <text evidence="2">The sequence shown here is derived from an EMBL/GenBank/DDBJ whole genome shotgun (WGS) entry which is preliminary data.</text>
</comment>
<proteinExistence type="predicted"/>
<name>X0V3B4_9ZZZZ</name>
<dbReference type="Gene3D" id="3.40.50.150">
    <property type="entry name" value="Vaccinia Virus protein VP39"/>
    <property type="match status" value="1"/>
</dbReference>
<protein>
    <recommendedName>
        <fullName evidence="1">Methyltransferase FkbM domain-containing protein</fullName>
    </recommendedName>
</protein>
<evidence type="ECO:0000313" key="2">
    <source>
        <dbReference type="EMBL" id="GAG12624.1"/>
    </source>
</evidence>
<dbReference type="Pfam" id="PF05050">
    <property type="entry name" value="Methyltransf_21"/>
    <property type="match status" value="1"/>
</dbReference>
<reference evidence="2" key="1">
    <citation type="journal article" date="2014" name="Front. Microbiol.">
        <title>High frequency of phylogenetically diverse reductive dehalogenase-homologous genes in deep subseafloor sedimentary metagenomes.</title>
        <authorList>
            <person name="Kawai M."/>
            <person name="Futagami T."/>
            <person name="Toyoda A."/>
            <person name="Takaki Y."/>
            <person name="Nishi S."/>
            <person name="Hori S."/>
            <person name="Arai W."/>
            <person name="Tsubouchi T."/>
            <person name="Morono Y."/>
            <person name="Uchiyama I."/>
            <person name="Ito T."/>
            <person name="Fujiyama A."/>
            <person name="Inagaki F."/>
            <person name="Takami H."/>
        </authorList>
    </citation>
    <scope>NUCLEOTIDE SEQUENCE</scope>
    <source>
        <strain evidence="2">Expedition CK06-06</strain>
    </source>
</reference>
<feature type="non-terminal residue" evidence="2">
    <location>
        <position position="1"/>
    </location>
</feature>
<feature type="domain" description="Methyltransferase FkbM" evidence="1">
    <location>
        <begin position="59"/>
        <end position="224"/>
    </location>
</feature>
<dbReference type="SUPFAM" id="SSF53335">
    <property type="entry name" value="S-adenosyl-L-methionine-dependent methyltransferases"/>
    <property type="match status" value="1"/>
</dbReference>
<sequence>GHLVVPAPNKEAIRKLPNGMKIYSPAGFRGIRGYVTGVYEEDLMLLVKSIIGKGLNVVDLGALIGLYTLTFSDLVGSNGQVYSFEPEPITADFLRKNVKINECTNVIIVQKAVADRIGSSRFITSKSKSIGPVGGILDSNESNGSLTVDTITLDKYFYELGWPTIDLIKMDIDGAEFLALEGMKELSRHNQELKLIMEFDPHWSSNAWSSPQKMIELLLELGFKRGRIVERRLKAFELSNGFPTIKNHFNILLEKLS</sequence>
<dbReference type="AlphaFoldDB" id="X0V3B4"/>
<dbReference type="InterPro" id="IPR006342">
    <property type="entry name" value="FkbM_mtfrase"/>
</dbReference>
<dbReference type="NCBIfam" id="TIGR01444">
    <property type="entry name" value="fkbM_fam"/>
    <property type="match status" value="1"/>
</dbReference>
<dbReference type="PANTHER" id="PTHR34203:SF15">
    <property type="entry name" value="SLL1173 PROTEIN"/>
    <property type="match status" value="1"/>
</dbReference>
<evidence type="ECO:0000259" key="1">
    <source>
        <dbReference type="Pfam" id="PF05050"/>
    </source>
</evidence>
<dbReference type="InterPro" id="IPR052514">
    <property type="entry name" value="SAM-dependent_MTase"/>
</dbReference>
<dbReference type="EMBL" id="BARS01024875">
    <property type="protein sequence ID" value="GAG12624.1"/>
    <property type="molecule type" value="Genomic_DNA"/>
</dbReference>
<dbReference type="PANTHER" id="PTHR34203">
    <property type="entry name" value="METHYLTRANSFERASE, FKBM FAMILY PROTEIN"/>
    <property type="match status" value="1"/>
</dbReference>
<accession>X0V3B4</accession>
<dbReference type="InterPro" id="IPR029063">
    <property type="entry name" value="SAM-dependent_MTases_sf"/>
</dbReference>
<organism evidence="2">
    <name type="scientific">marine sediment metagenome</name>
    <dbReference type="NCBI Taxonomy" id="412755"/>
    <lineage>
        <taxon>unclassified sequences</taxon>
        <taxon>metagenomes</taxon>
        <taxon>ecological metagenomes</taxon>
    </lineage>
</organism>